<evidence type="ECO:0000259" key="1">
    <source>
        <dbReference type="Pfam" id="PF03432"/>
    </source>
</evidence>
<keyword evidence="2" id="KW-0255">Endonuclease</keyword>
<dbReference type="GO" id="GO:0004519">
    <property type="term" value="F:endonuclease activity"/>
    <property type="evidence" value="ECO:0007669"/>
    <property type="project" value="UniProtKB-KW"/>
</dbReference>
<proteinExistence type="predicted"/>
<organism evidence="2">
    <name type="scientific">Enterovibrio norvegicus</name>
    <dbReference type="NCBI Taxonomy" id="188144"/>
    <lineage>
        <taxon>Bacteria</taxon>
        <taxon>Pseudomonadati</taxon>
        <taxon>Pseudomonadota</taxon>
        <taxon>Gammaproteobacteria</taxon>
        <taxon>Vibrionales</taxon>
        <taxon>Vibrionaceae</taxon>
        <taxon>Enterovibrio</taxon>
    </lineage>
</organism>
<keyword evidence="2" id="KW-0540">Nuclease</keyword>
<keyword evidence="2" id="KW-0378">Hydrolase</keyword>
<evidence type="ECO:0000313" key="2">
    <source>
        <dbReference type="EMBL" id="AKN40549.1"/>
    </source>
</evidence>
<name>A0A0H4A2T2_9GAMM</name>
<accession>A0A0H4A2T2</accession>
<reference evidence="2" key="1">
    <citation type="journal article" date="2015" name="MBio">
        <title>Eco-Evolutionary Dynamics of Episomes among Ecologically Cohesive Bacterial Populations.</title>
        <authorList>
            <person name="Xue H."/>
            <person name="Cordero O.X."/>
            <person name="Camas F.M."/>
            <person name="Trimble W."/>
            <person name="Meyer F."/>
            <person name="Guglielmini J."/>
            <person name="Rocha E.P."/>
            <person name="Polz M.F."/>
        </authorList>
    </citation>
    <scope>NUCLEOTIDE SEQUENCE</scope>
    <source>
        <strain evidence="2">FF_32</strain>
    </source>
</reference>
<feature type="domain" description="MobA/VirD2-like nuclease" evidence="1">
    <location>
        <begin position="82"/>
        <end position="198"/>
    </location>
</feature>
<dbReference type="InterPro" id="IPR005094">
    <property type="entry name" value="Endonuclease_MobA/VirD2"/>
</dbReference>
<dbReference type="EMBL" id="KP795700">
    <property type="protein sequence ID" value="AKN40549.1"/>
    <property type="molecule type" value="Genomic_DNA"/>
</dbReference>
<protein>
    <submittedName>
        <fullName evidence="2">IncQ plasmid conjugative transfer DNA nicking endonuclease TraR (PTi VirD2-like protein)</fullName>
    </submittedName>
</protein>
<dbReference type="AlphaFoldDB" id="A0A0H4A2T2"/>
<sequence>MDLDDLQSRRGKKGRFHLKSYHQDLSDGGQKKEVMFKVASTIKKGDGKNALKSVAQSFDYITRNGEKFEDEFISPEDEMGNKLTLEEMNELRKKWELEFNENEKEKARLMTHFVLSVDEKPTKKNIKKFDNATRDFLRERFGKEGYEYIYVIHTDNDKPHAHVIIKNHNIETNKKFRMDREWFLDSRIMAKEKLNEQGFNYKATLKRDRVFKKENLKTKGNEQNEVEQKGVELLEFGSAPYQFDEENKPSYYVSLGNGSTIWGIGLEEAITDAKVKIGDKITVRSEGHKDVVVDNKDGEKITAQRVHWIVEKNAEIEKTEKIEKEPEQKKGARVSDWFDAQLKKVARNDEHYEQLQEWKQILFEAKKNYTDRKSLKEAKQQIIDLEAYSKKNASPAAFAKVVRESGLTKEQINKARAKVKKRANHQNKKLDAQIRSSITELVRTEIAIGLSGTIEAKEKATMLNVIEQRKRLIDPYDKANSGAIKSRLMKEANFSKELDKNLAETRKVYRSRQPDEKALHRMFRQTSTASLSEGERKVFDKELSKTLDEVESKGVAAWSIYKKWQAQKHISEKIATLPQRLDKLDNQESQKLINAISKQIEKVATSKRDEIRMQKSLENAQRELDKTTQSNRSKIDIDVKKQLISIKSYDKKIDEAQEHLAKRQLFAMSKAYVAMKDNIEQLSRHDRQSIAPKLEKLESELVNRGANIGETRTRGSISHDVKRQHKSIEEVIKMERPPIERVLEAIGQANAAKGKLNETDMTVTERRETNKALNISRDQALLIKQARQQEFDNNMKELKKVSAKVAELQKVKTNSSTERYAINKQIGTLEKRFENTAKEVKRDIAIVGGTRAQFQVNREIIELAKGFSKSQGFTR</sequence>
<dbReference type="Pfam" id="PF03432">
    <property type="entry name" value="Relaxase"/>
    <property type="match status" value="1"/>
</dbReference>